<evidence type="ECO:0000256" key="1">
    <source>
        <dbReference type="ARBA" id="ARBA00022723"/>
    </source>
</evidence>
<dbReference type="SUPFAM" id="SSF51197">
    <property type="entry name" value="Clavaminate synthase-like"/>
    <property type="match status" value="1"/>
</dbReference>
<sequence>MAEAGLGVGGDPLFYSKGDLKLKRRVDFSNYFTMADVDTAVTQDFLDAGRGTTQMRSGWKMAPVGQVRGSSFLDAKMNYDDVVTAMEAGTVVFNSAGAHIPKLSAVSLAALDAFGYPTCLNLYLTAKGKKTSAPPHTDKQDVFVIQTQGFKHWRVYPMPNPAREPLSDPLARGKNNDVCDLDTLGEPLLDVILKPGDVLYVPAGCPHTTDTLVPESELPEGVAEQDSVHMTVGIDTYIWGLSYSFLRGLTYIRQGLEDKALGGIQGLYKGTINTLPSEIYTKLCAALPANFAHSDANAAEGCAQELQKWAAAAAISTKSEDDFSAVPKEEWEFTIRRAQEHCRDLASVFRQMYQDALVEGDRRRANPGADVPMDKLSVFRIKPYMERVEQMMDGFISYATNSPQNQASPNQNIPGPAAAAAANASVQWVSAEEQKPERGEEVRVDLGGALFEARVRTVRSDGAFDVEFFDGELEGGVAAARIKVTLAPNANPKANPNLTPNLNPYPHPKVKKSKMSAEDKAAKLKALRKKGRKRKR</sequence>
<protein>
    <recommendedName>
        <fullName evidence="3">Bifunctional lysine-specific demethylase and histidyl-hydroxylase</fullName>
        <ecNumber evidence="3">1.14.11.-</ecNumber>
    </recommendedName>
</protein>
<dbReference type="EMBL" id="HBGJ01033055">
    <property type="protein sequence ID" value="CAD9262497.1"/>
    <property type="molecule type" value="Transcribed_RNA"/>
</dbReference>
<comment type="subcellular location">
    <subcellularLocation>
        <location evidence="3">Nucleus</location>
    </subcellularLocation>
</comment>
<dbReference type="EC" id="1.14.11.-" evidence="3"/>
<dbReference type="Pfam" id="PF08007">
    <property type="entry name" value="JmjC_2"/>
    <property type="match status" value="1"/>
</dbReference>
<keyword evidence="3" id="KW-0804">Transcription</keyword>
<keyword evidence="3" id="KW-0560">Oxidoreductase</keyword>
<dbReference type="GO" id="GO:0051864">
    <property type="term" value="F:histone H3K36 demethylase activity"/>
    <property type="evidence" value="ECO:0007669"/>
    <property type="project" value="TreeGrafter"/>
</dbReference>
<dbReference type="PANTHER" id="PTHR13096">
    <property type="entry name" value="MINA53 MYC INDUCED NUCLEAR ANTIGEN"/>
    <property type="match status" value="1"/>
</dbReference>
<organism evidence="6">
    <name type="scientific">Phaeomonas parva</name>
    <dbReference type="NCBI Taxonomy" id="124430"/>
    <lineage>
        <taxon>Eukaryota</taxon>
        <taxon>Sar</taxon>
        <taxon>Stramenopiles</taxon>
        <taxon>Ochrophyta</taxon>
        <taxon>Pinguiophyceae</taxon>
        <taxon>Pinguiochrysidales</taxon>
        <taxon>Pinguiochrysidaceae</taxon>
        <taxon>Phaeomonas</taxon>
    </lineage>
</organism>
<evidence type="ECO:0000256" key="3">
    <source>
        <dbReference type="RuleBase" id="RU366061"/>
    </source>
</evidence>
<comment type="similarity">
    <text evidence="3">Belongs to the ROX family.</text>
</comment>
<dbReference type="PROSITE" id="PS51184">
    <property type="entry name" value="JMJC"/>
    <property type="match status" value="1"/>
</dbReference>
<dbReference type="Gene3D" id="2.60.120.650">
    <property type="entry name" value="Cupin"/>
    <property type="match status" value="1"/>
</dbReference>
<keyword evidence="3" id="KW-0805">Transcription regulation</keyword>
<accession>A0A7S1XWC3</accession>
<evidence type="ECO:0000256" key="4">
    <source>
        <dbReference type="SAM" id="MobiDB-lite"/>
    </source>
</evidence>
<dbReference type="GO" id="GO:0032453">
    <property type="term" value="F:histone H3K4 demethylase activity"/>
    <property type="evidence" value="ECO:0007669"/>
    <property type="project" value="TreeGrafter"/>
</dbReference>
<gene>
    <name evidence="6" type="ORF">PPAR1163_LOCUS20879</name>
</gene>
<dbReference type="GO" id="GO:0005730">
    <property type="term" value="C:nucleolus"/>
    <property type="evidence" value="ECO:0007669"/>
    <property type="project" value="TreeGrafter"/>
</dbReference>
<evidence type="ECO:0000313" key="6">
    <source>
        <dbReference type="EMBL" id="CAD9262497.1"/>
    </source>
</evidence>
<proteinExistence type="inferred from homology"/>
<dbReference type="PANTHER" id="PTHR13096:SF8">
    <property type="entry name" value="RIBOSOMAL OXYGENASE 1"/>
    <property type="match status" value="1"/>
</dbReference>
<dbReference type="GO" id="GO:0005506">
    <property type="term" value="F:iron ion binding"/>
    <property type="evidence" value="ECO:0007669"/>
    <property type="project" value="UniProtKB-UniRule"/>
</dbReference>
<evidence type="ECO:0000256" key="2">
    <source>
        <dbReference type="ARBA" id="ARBA00023004"/>
    </source>
</evidence>
<dbReference type="AlphaFoldDB" id="A0A7S1XWC3"/>
<comment type="cofactor">
    <cofactor evidence="3">
        <name>Fe(2+)</name>
        <dbReference type="ChEBI" id="CHEBI:29033"/>
    </cofactor>
    <text evidence="3">Binds 1 Fe(2+) ion per subunit.</text>
</comment>
<feature type="domain" description="JmjC" evidence="5">
    <location>
        <begin position="89"/>
        <end position="251"/>
    </location>
</feature>
<evidence type="ECO:0000259" key="5">
    <source>
        <dbReference type="PROSITE" id="PS51184"/>
    </source>
</evidence>
<dbReference type="InterPro" id="IPR003347">
    <property type="entry name" value="JmjC_dom"/>
</dbReference>
<keyword evidence="1 3" id="KW-0479">Metal-binding</keyword>
<feature type="compositionally biased region" description="Basic residues" evidence="4">
    <location>
        <begin position="523"/>
        <end position="536"/>
    </location>
</feature>
<keyword evidence="3" id="KW-0539">Nucleus</keyword>
<name>A0A7S1XWC3_9STRA</name>
<feature type="compositionally biased region" description="Low complexity" evidence="4">
    <location>
        <begin position="489"/>
        <end position="504"/>
    </location>
</feature>
<keyword evidence="2 3" id="KW-0408">Iron</keyword>
<feature type="region of interest" description="Disordered" evidence="4">
    <location>
        <begin position="489"/>
        <end position="536"/>
    </location>
</feature>
<comment type="function">
    <text evidence="3">Oxygenase that can act as both a histone lysine demethylase and a ribosomal histidine hydroxylase.</text>
</comment>
<dbReference type="InterPro" id="IPR039994">
    <property type="entry name" value="NO66-like"/>
</dbReference>
<reference evidence="6" key="1">
    <citation type="submission" date="2021-01" db="EMBL/GenBank/DDBJ databases">
        <authorList>
            <person name="Corre E."/>
            <person name="Pelletier E."/>
            <person name="Niang G."/>
            <person name="Scheremetjew M."/>
            <person name="Finn R."/>
            <person name="Kale V."/>
            <person name="Holt S."/>
            <person name="Cochrane G."/>
            <person name="Meng A."/>
            <person name="Brown T."/>
            <person name="Cohen L."/>
        </authorList>
    </citation>
    <scope>NUCLEOTIDE SEQUENCE</scope>
    <source>
        <strain evidence="6">CCMP2877</strain>
    </source>
</reference>
<keyword evidence="3" id="KW-0223">Dioxygenase</keyword>